<sequence>MCETVKEEIEQEIGDSWYTVKADGTRDPTGCENISIVVCFVTVNDEIRERLLTIATTDSFGAETFANTIVTEITEAGLCPSKILSQCYDGANVISGCHGGVQKILQDKLGREVPYIHCFNHQLHLVIVHAMSSEEKVEEFFNVCSSLYKFLRKPTAAVLYKGKKLKRLLEQLWTGHYCTVGVVVKLFNSIVDILSEIQSTRGHGTEVKIEAIGLLKQVSAVDFKFTAHIQKGFCLK</sequence>
<reference evidence="1 2" key="1">
    <citation type="submission" date="2021-05" db="EMBL/GenBank/DDBJ databases">
        <authorList>
            <person name="Zahm M."/>
            <person name="Klopp C."/>
            <person name="Cabau C."/>
            <person name="Kuhl H."/>
            <person name="Suciu R."/>
            <person name="Ciorpac M."/>
            <person name="Holostenco D."/>
            <person name="Gessner J."/>
            <person name="Wuertz S."/>
            <person name="Hohne C."/>
            <person name="Stock M."/>
            <person name="Gislard M."/>
            <person name="Lluch J."/>
            <person name="Milhes M."/>
            <person name="Lampietro C."/>
            <person name="Lopez Roques C."/>
            <person name="Donnadieu C."/>
            <person name="Du K."/>
            <person name="Schartl M."/>
            <person name="Guiguen Y."/>
        </authorList>
    </citation>
    <scope>NUCLEOTIDE SEQUENCE [LARGE SCALE GENOMIC DNA]</scope>
    <source>
        <strain evidence="1">Hh-F2</strain>
        <tissue evidence="1">Blood</tissue>
    </source>
</reference>
<dbReference type="Proteomes" id="UP001369086">
    <property type="component" value="Unassembled WGS sequence"/>
</dbReference>
<organism evidence="1 2">
    <name type="scientific">Huso huso</name>
    <name type="common">Beluga</name>
    <name type="synonym">Acipenser huso</name>
    <dbReference type="NCBI Taxonomy" id="61971"/>
    <lineage>
        <taxon>Eukaryota</taxon>
        <taxon>Metazoa</taxon>
        <taxon>Chordata</taxon>
        <taxon>Craniata</taxon>
        <taxon>Vertebrata</taxon>
        <taxon>Euteleostomi</taxon>
        <taxon>Actinopterygii</taxon>
        <taxon>Chondrostei</taxon>
        <taxon>Acipenseriformes</taxon>
        <taxon>Acipenseridae</taxon>
        <taxon>Huso</taxon>
    </lineage>
</organism>
<dbReference type="EMBL" id="JAHFZB010000006">
    <property type="protein sequence ID" value="KAK6489063.1"/>
    <property type="molecule type" value="Genomic_DNA"/>
</dbReference>
<proteinExistence type="predicted"/>
<dbReference type="SUPFAM" id="SSF53098">
    <property type="entry name" value="Ribonuclease H-like"/>
    <property type="match status" value="1"/>
</dbReference>
<gene>
    <name evidence="1" type="ORF">HHUSO_G8063</name>
</gene>
<name>A0ABR0ZW67_HUSHU</name>
<evidence type="ECO:0000313" key="1">
    <source>
        <dbReference type="EMBL" id="KAK6489063.1"/>
    </source>
</evidence>
<comment type="caution">
    <text evidence="1">The sequence shown here is derived from an EMBL/GenBank/DDBJ whole genome shotgun (WGS) entry which is preliminary data.</text>
</comment>
<dbReference type="PANTHER" id="PTHR45749">
    <property type="match status" value="1"/>
</dbReference>
<protein>
    <submittedName>
        <fullName evidence="1">Zinc finger MYM-type protein 6-like</fullName>
    </submittedName>
</protein>
<dbReference type="PANTHER" id="PTHR45749:SF37">
    <property type="entry name" value="OS05G0311600 PROTEIN"/>
    <property type="match status" value="1"/>
</dbReference>
<dbReference type="InterPro" id="IPR012337">
    <property type="entry name" value="RNaseH-like_sf"/>
</dbReference>
<evidence type="ECO:0000313" key="2">
    <source>
        <dbReference type="Proteomes" id="UP001369086"/>
    </source>
</evidence>
<accession>A0ABR0ZW67</accession>
<keyword evidence="2" id="KW-1185">Reference proteome</keyword>